<sequence>MAMLLLASHFSSLWHLTSLPPVFTLSCKSSTAAKILESRD</sequence>
<proteinExistence type="predicted"/>
<protein>
    <submittedName>
        <fullName evidence="2">Uncharacterized protein</fullName>
    </submittedName>
</protein>
<dbReference type="AlphaFoldDB" id="A0A498K6Y4"/>
<gene>
    <name evidence="2" type="ORF">DVH24_003808</name>
</gene>
<evidence type="ECO:0000313" key="2">
    <source>
        <dbReference type="EMBL" id="RXI03156.1"/>
    </source>
</evidence>
<evidence type="ECO:0000313" key="3">
    <source>
        <dbReference type="Proteomes" id="UP000290289"/>
    </source>
</evidence>
<organism evidence="2 3">
    <name type="scientific">Malus domestica</name>
    <name type="common">Apple</name>
    <name type="synonym">Pyrus malus</name>
    <dbReference type="NCBI Taxonomy" id="3750"/>
    <lineage>
        <taxon>Eukaryota</taxon>
        <taxon>Viridiplantae</taxon>
        <taxon>Streptophyta</taxon>
        <taxon>Embryophyta</taxon>
        <taxon>Tracheophyta</taxon>
        <taxon>Spermatophyta</taxon>
        <taxon>Magnoliopsida</taxon>
        <taxon>eudicotyledons</taxon>
        <taxon>Gunneridae</taxon>
        <taxon>Pentapetalae</taxon>
        <taxon>rosids</taxon>
        <taxon>fabids</taxon>
        <taxon>Rosales</taxon>
        <taxon>Rosaceae</taxon>
        <taxon>Amygdaloideae</taxon>
        <taxon>Maleae</taxon>
        <taxon>Malus</taxon>
    </lineage>
</organism>
<dbReference type="EMBL" id="RDQH01000329">
    <property type="protein sequence ID" value="RXI03156.1"/>
    <property type="molecule type" value="Genomic_DNA"/>
</dbReference>
<comment type="caution">
    <text evidence="2">The sequence shown here is derived from an EMBL/GenBank/DDBJ whole genome shotgun (WGS) entry which is preliminary data.</text>
</comment>
<keyword evidence="3" id="KW-1185">Reference proteome</keyword>
<dbReference type="Proteomes" id="UP000290289">
    <property type="component" value="Chromosome 3"/>
</dbReference>
<keyword evidence="1" id="KW-0732">Signal</keyword>
<evidence type="ECO:0000256" key="1">
    <source>
        <dbReference type="SAM" id="SignalP"/>
    </source>
</evidence>
<feature type="signal peptide" evidence="1">
    <location>
        <begin position="1"/>
        <end position="24"/>
    </location>
</feature>
<accession>A0A498K6Y4</accession>
<name>A0A498K6Y4_MALDO</name>
<reference evidence="2 3" key="1">
    <citation type="submission" date="2018-10" db="EMBL/GenBank/DDBJ databases">
        <title>A high-quality apple genome assembly.</title>
        <authorList>
            <person name="Hu J."/>
        </authorList>
    </citation>
    <scope>NUCLEOTIDE SEQUENCE [LARGE SCALE GENOMIC DNA]</scope>
    <source>
        <strain evidence="3">cv. HFTH1</strain>
        <tissue evidence="2">Young leaf</tissue>
    </source>
</reference>
<feature type="chain" id="PRO_5019849855" evidence="1">
    <location>
        <begin position="25"/>
        <end position="40"/>
    </location>
</feature>